<proteinExistence type="predicted"/>
<comment type="caution">
    <text evidence="2">The sequence shown here is derived from an EMBL/GenBank/DDBJ whole genome shotgun (WGS) entry which is preliminary data.</text>
</comment>
<protein>
    <submittedName>
        <fullName evidence="2">Uncharacterized protein</fullName>
    </submittedName>
</protein>
<feature type="compositionally biased region" description="Polar residues" evidence="1">
    <location>
        <begin position="95"/>
        <end position="111"/>
    </location>
</feature>
<dbReference type="Proteomes" id="UP000664940">
    <property type="component" value="Unassembled WGS sequence"/>
</dbReference>
<gene>
    <name evidence="2" type="ORF">HJG60_011120</name>
</gene>
<sequence>MLLVGYPLSFALILVSSIENKGRSLIHAFFFKVHKFHFLQYTVFYHSKQHLFEQLCDQDVPLSGASSPSTGWPLAARGPVSFPNGATLLPGFPSLSPQPGQRSLWPVSSLSPARPCWPLD</sequence>
<dbReference type="AlphaFoldDB" id="A0A834A6Y1"/>
<evidence type="ECO:0000313" key="2">
    <source>
        <dbReference type="EMBL" id="KAF6104071.1"/>
    </source>
</evidence>
<accession>A0A834A6Y1</accession>
<organism evidence="2 3">
    <name type="scientific">Phyllostomus discolor</name>
    <name type="common">pale spear-nosed bat</name>
    <dbReference type="NCBI Taxonomy" id="89673"/>
    <lineage>
        <taxon>Eukaryota</taxon>
        <taxon>Metazoa</taxon>
        <taxon>Chordata</taxon>
        <taxon>Craniata</taxon>
        <taxon>Vertebrata</taxon>
        <taxon>Euteleostomi</taxon>
        <taxon>Mammalia</taxon>
        <taxon>Eutheria</taxon>
        <taxon>Laurasiatheria</taxon>
        <taxon>Chiroptera</taxon>
        <taxon>Yangochiroptera</taxon>
        <taxon>Phyllostomidae</taxon>
        <taxon>Phyllostominae</taxon>
        <taxon>Phyllostomus</taxon>
    </lineage>
</organism>
<name>A0A834A6Y1_9CHIR</name>
<evidence type="ECO:0000313" key="3">
    <source>
        <dbReference type="Proteomes" id="UP000664940"/>
    </source>
</evidence>
<feature type="region of interest" description="Disordered" evidence="1">
    <location>
        <begin position="91"/>
        <end position="111"/>
    </location>
</feature>
<evidence type="ECO:0000256" key="1">
    <source>
        <dbReference type="SAM" id="MobiDB-lite"/>
    </source>
</evidence>
<dbReference type="EMBL" id="JABVXQ010000006">
    <property type="protein sequence ID" value="KAF6104071.1"/>
    <property type="molecule type" value="Genomic_DNA"/>
</dbReference>
<reference evidence="2 3" key="1">
    <citation type="journal article" date="2020" name="Nature">
        <title>Six reference-quality genomes reveal evolution of bat adaptations.</title>
        <authorList>
            <person name="Jebb D."/>
            <person name="Huang Z."/>
            <person name="Pippel M."/>
            <person name="Hughes G.M."/>
            <person name="Lavrichenko K."/>
            <person name="Devanna P."/>
            <person name="Winkler S."/>
            <person name="Jermiin L.S."/>
            <person name="Skirmuntt E.C."/>
            <person name="Katzourakis A."/>
            <person name="Burkitt-Gray L."/>
            <person name="Ray D.A."/>
            <person name="Sullivan K.A.M."/>
            <person name="Roscito J.G."/>
            <person name="Kirilenko B.M."/>
            <person name="Davalos L.M."/>
            <person name="Corthals A.P."/>
            <person name="Power M.L."/>
            <person name="Jones G."/>
            <person name="Ransome R.D."/>
            <person name="Dechmann D.K.N."/>
            <person name="Locatelli A.G."/>
            <person name="Puechmaille S.J."/>
            <person name="Fedrigo O."/>
            <person name="Jarvis E.D."/>
            <person name="Hiller M."/>
            <person name="Vernes S.C."/>
            <person name="Myers E.W."/>
            <person name="Teeling E.C."/>
        </authorList>
    </citation>
    <scope>NUCLEOTIDE SEQUENCE [LARGE SCALE GENOMIC DNA]</scope>
    <source>
        <strain evidence="2">Bat1K_MPI-CBG_1</strain>
    </source>
</reference>